<dbReference type="Proteomes" id="UP000179588">
    <property type="component" value="Unassembled WGS sequence"/>
</dbReference>
<comment type="caution">
    <text evidence="2">The sequence shown here is derived from an EMBL/GenBank/DDBJ whole genome shotgun (WGS) entry which is preliminary data.</text>
</comment>
<dbReference type="GO" id="GO:0009289">
    <property type="term" value="C:pilus"/>
    <property type="evidence" value="ECO:0007669"/>
    <property type="project" value="InterPro"/>
</dbReference>
<dbReference type="InterPro" id="IPR008966">
    <property type="entry name" value="Adhesion_dom_sf"/>
</dbReference>
<evidence type="ECO:0000313" key="2">
    <source>
        <dbReference type="EMBL" id="OHT23117.1"/>
    </source>
</evidence>
<dbReference type="PANTHER" id="PTHR33420:SF12">
    <property type="entry name" value="FIMBRIN-LIKE PROTEIN FIMI-RELATED"/>
    <property type="match status" value="1"/>
</dbReference>
<reference evidence="2 3" key="1">
    <citation type="submission" date="2016-03" db="EMBL/GenBank/DDBJ databases">
        <title>Genome sequence of Providencia stuartii strain, isolated from the salivary glands of larval Lucilia sericata.</title>
        <authorList>
            <person name="Yuan Y."/>
            <person name="Zhang Y."/>
            <person name="Fu S."/>
            <person name="Crippen T.L."/>
            <person name="Visi D."/>
            <person name="Benbow M.E."/>
            <person name="Allen M."/>
            <person name="Tomberlin J.K."/>
            <person name="Sze S.-H."/>
            <person name="Tarone A.M."/>
        </authorList>
    </citation>
    <scope>NUCLEOTIDE SEQUENCE [LARGE SCALE GENOMIC DNA]</scope>
    <source>
        <strain evidence="2 3">Crippen</strain>
    </source>
</reference>
<dbReference type="AlphaFoldDB" id="A0A1S1HM26"/>
<proteinExistence type="predicted"/>
<dbReference type="Gene3D" id="2.60.40.1090">
    <property type="entry name" value="Fimbrial-type adhesion domain"/>
    <property type="match status" value="1"/>
</dbReference>
<keyword evidence="3" id="KW-1185">Reference proteome</keyword>
<feature type="chain" id="PRO_5010291070" evidence="1">
    <location>
        <begin position="24"/>
        <end position="176"/>
    </location>
</feature>
<dbReference type="SUPFAM" id="SSF49401">
    <property type="entry name" value="Bacterial adhesins"/>
    <property type="match status" value="1"/>
</dbReference>
<protein>
    <submittedName>
        <fullName evidence="2">Uncharacterized protein</fullName>
    </submittedName>
</protein>
<name>A0A1S1HM26_PROST</name>
<keyword evidence="1" id="KW-0732">Signal</keyword>
<dbReference type="RefSeq" id="WP_070929094.1">
    <property type="nucleotide sequence ID" value="NZ_CANMXG010000012.1"/>
</dbReference>
<evidence type="ECO:0000256" key="1">
    <source>
        <dbReference type="SAM" id="SignalP"/>
    </source>
</evidence>
<dbReference type="OrthoDB" id="6454732at2"/>
<dbReference type="PANTHER" id="PTHR33420">
    <property type="entry name" value="FIMBRIAL SUBUNIT ELFA-RELATED"/>
    <property type="match status" value="1"/>
</dbReference>
<dbReference type="InterPro" id="IPR036937">
    <property type="entry name" value="Adhesion_dom_fimbrial_sf"/>
</dbReference>
<gene>
    <name evidence="2" type="ORF">A3Q29_06695</name>
</gene>
<feature type="signal peptide" evidence="1">
    <location>
        <begin position="1"/>
        <end position="23"/>
    </location>
</feature>
<dbReference type="InterPro" id="IPR050263">
    <property type="entry name" value="Bact_Fimbrial_Adh_Pro"/>
</dbReference>
<dbReference type="GO" id="GO:0043709">
    <property type="term" value="P:cell adhesion involved in single-species biofilm formation"/>
    <property type="evidence" value="ECO:0007669"/>
    <property type="project" value="TreeGrafter"/>
</dbReference>
<sequence>MKLNKIALIGTFAVAALSSQAFAAQDATVNFNARLVAATCDISASKSLVNLGTHSIEKITDINKALAESNFNLVLNKCTKTYSDDTTATEVSILTTGEALAGHSDMFADAQASQIGVKLKAGTTELTPNAETTINNLKILGDNDYIVEVTAGLYATSKDAVAQNLNVPVTFSVAYD</sequence>
<evidence type="ECO:0000313" key="3">
    <source>
        <dbReference type="Proteomes" id="UP000179588"/>
    </source>
</evidence>
<accession>A0A1S1HM26</accession>
<organism evidence="2 3">
    <name type="scientific">Providencia stuartii</name>
    <dbReference type="NCBI Taxonomy" id="588"/>
    <lineage>
        <taxon>Bacteria</taxon>
        <taxon>Pseudomonadati</taxon>
        <taxon>Pseudomonadota</taxon>
        <taxon>Gammaproteobacteria</taxon>
        <taxon>Enterobacterales</taxon>
        <taxon>Morganellaceae</taxon>
        <taxon>Providencia</taxon>
    </lineage>
</organism>
<dbReference type="EMBL" id="LVIE01000190">
    <property type="protein sequence ID" value="OHT23117.1"/>
    <property type="molecule type" value="Genomic_DNA"/>
</dbReference>